<dbReference type="Gene3D" id="2.60.120.10">
    <property type="entry name" value="Jelly Rolls"/>
    <property type="match status" value="1"/>
</dbReference>
<evidence type="ECO:0000313" key="4">
    <source>
        <dbReference type="Proteomes" id="UP000479692"/>
    </source>
</evidence>
<feature type="chain" id="PRO_5028943771" description="ChrR-like cupin domain-containing protein" evidence="1">
    <location>
        <begin position="21"/>
        <end position="152"/>
    </location>
</feature>
<organism evidence="3 4">
    <name type="scientific">Noviluteimonas gilva</name>
    <dbReference type="NCBI Taxonomy" id="2682097"/>
    <lineage>
        <taxon>Bacteria</taxon>
        <taxon>Pseudomonadati</taxon>
        <taxon>Pseudomonadota</taxon>
        <taxon>Gammaproteobacteria</taxon>
        <taxon>Lysobacterales</taxon>
        <taxon>Lysobacteraceae</taxon>
        <taxon>Noviluteimonas</taxon>
    </lineage>
</organism>
<accession>A0A7C9LJ04</accession>
<dbReference type="SUPFAM" id="SSF51182">
    <property type="entry name" value="RmlC-like cupins"/>
    <property type="match status" value="1"/>
</dbReference>
<feature type="signal peptide" evidence="1">
    <location>
        <begin position="1"/>
        <end position="20"/>
    </location>
</feature>
<protein>
    <recommendedName>
        <fullName evidence="2">ChrR-like cupin domain-containing protein</fullName>
    </recommendedName>
</protein>
<dbReference type="InterPro" id="IPR011051">
    <property type="entry name" value="RmlC_Cupin_sf"/>
</dbReference>
<dbReference type="AlphaFoldDB" id="A0A7C9LJ04"/>
<name>A0A7C9LJ04_9GAMM</name>
<dbReference type="InterPro" id="IPR014710">
    <property type="entry name" value="RmlC-like_jellyroll"/>
</dbReference>
<evidence type="ECO:0000256" key="1">
    <source>
        <dbReference type="SAM" id="SignalP"/>
    </source>
</evidence>
<reference evidence="3 4" key="1">
    <citation type="submission" date="2019-12" db="EMBL/GenBank/DDBJ databases">
        <authorList>
            <person name="Xu J."/>
        </authorList>
    </citation>
    <scope>NUCLEOTIDE SEQUENCE [LARGE SCALE GENOMIC DNA]</scope>
    <source>
        <strain evidence="3 4">HX-5-24</strain>
    </source>
</reference>
<sequence>MFQVKFALALLVVATGSLSAATSESQRRLTPEDIERIATASAGPGTSGLPGVRTSVLYGDPTKAGLYTIRLQVAPNTVIQAHTHKDARTATVVSGAWHFGYGGKNVPEALRTLPAGSFYTEPAGDPHFARTGPEGAVVLITGVGPTDTVYLK</sequence>
<evidence type="ECO:0000259" key="2">
    <source>
        <dbReference type="Pfam" id="PF12973"/>
    </source>
</evidence>
<dbReference type="InterPro" id="IPR025979">
    <property type="entry name" value="ChrR-like_cupin_dom"/>
</dbReference>
<dbReference type="Pfam" id="PF12973">
    <property type="entry name" value="Cupin_7"/>
    <property type="match status" value="1"/>
</dbReference>
<proteinExistence type="predicted"/>
<dbReference type="Proteomes" id="UP000479692">
    <property type="component" value="Unassembled WGS sequence"/>
</dbReference>
<keyword evidence="4" id="KW-1185">Reference proteome</keyword>
<keyword evidence="1" id="KW-0732">Signal</keyword>
<comment type="caution">
    <text evidence="3">The sequence shown here is derived from an EMBL/GenBank/DDBJ whole genome shotgun (WGS) entry which is preliminary data.</text>
</comment>
<evidence type="ECO:0000313" key="3">
    <source>
        <dbReference type="EMBL" id="MUV15260.1"/>
    </source>
</evidence>
<dbReference type="EMBL" id="WOXT01000004">
    <property type="protein sequence ID" value="MUV15260.1"/>
    <property type="molecule type" value="Genomic_DNA"/>
</dbReference>
<gene>
    <name evidence="3" type="ORF">GN331_13725</name>
</gene>
<dbReference type="CDD" id="cd06989">
    <property type="entry name" value="cupin_DRT102"/>
    <property type="match status" value="1"/>
</dbReference>
<dbReference type="RefSeq" id="WP_156642798.1">
    <property type="nucleotide sequence ID" value="NZ_WOXT01000004.1"/>
</dbReference>
<feature type="domain" description="ChrR-like cupin" evidence="2">
    <location>
        <begin position="49"/>
        <end position="145"/>
    </location>
</feature>